<accession>A0A917U5G0</accession>
<reference evidence="2" key="2">
    <citation type="submission" date="2020-09" db="EMBL/GenBank/DDBJ databases">
        <authorList>
            <person name="Sun Q."/>
            <person name="Ohkuma M."/>
        </authorList>
    </citation>
    <scope>NUCLEOTIDE SEQUENCE</scope>
    <source>
        <strain evidence="2">JCM 19831</strain>
    </source>
</reference>
<feature type="domain" description="NADP-dependent oxidoreductase" evidence="1">
    <location>
        <begin position="49"/>
        <end position="243"/>
    </location>
</feature>
<protein>
    <submittedName>
        <fullName evidence="2">Oxidoreductase</fullName>
    </submittedName>
</protein>
<comment type="caution">
    <text evidence="2">The sequence shown here is derived from an EMBL/GenBank/DDBJ whole genome shotgun (WGS) entry which is preliminary data.</text>
</comment>
<dbReference type="PANTHER" id="PTHR43312:SF1">
    <property type="entry name" value="NADP-DEPENDENT OXIDOREDUCTASE DOMAIN-CONTAINING PROTEIN"/>
    <property type="match status" value="1"/>
</dbReference>
<dbReference type="EMBL" id="BMPI01000037">
    <property type="protein sequence ID" value="GGM54933.1"/>
    <property type="molecule type" value="Genomic_DNA"/>
</dbReference>
<sequence>MALDRLDLSVPVRRIGLGLAAVGRPGYINLGRDRDLPPDRTVEALRRRSHDLLDAAYAAGLRYVDVARSYGRAEEFVAGWLDGHEDVVVGSKWGYTYVAGWRVDATVHETKDHSPATFERQLAETRGLLGARLDVYHIHSVTPESPALTDRALHHRLAELAAEGVTIGLSTSGPHQADAIHRALPIEVDGTPLFRSIQATWNPLEPSAGPALAAAHAEGCHVIVKEVLANGRLADRDAETIAAALRQPWASTVLSGAATAAQLAANLAALDVTADPAPVTPEPPEVYWQRRAALAWS</sequence>
<dbReference type="Proteomes" id="UP000642070">
    <property type="component" value="Unassembled WGS sequence"/>
</dbReference>
<dbReference type="PANTHER" id="PTHR43312">
    <property type="entry name" value="D-THREO-ALDOSE 1-DEHYDROGENASE"/>
    <property type="match status" value="1"/>
</dbReference>
<dbReference type="InterPro" id="IPR023210">
    <property type="entry name" value="NADP_OxRdtase_dom"/>
</dbReference>
<name>A0A917U5G0_9ACTN</name>
<dbReference type="InterPro" id="IPR036812">
    <property type="entry name" value="NAD(P)_OxRdtase_dom_sf"/>
</dbReference>
<dbReference type="Gene3D" id="3.20.20.100">
    <property type="entry name" value="NADP-dependent oxidoreductase domain"/>
    <property type="match status" value="1"/>
</dbReference>
<gene>
    <name evidence="2" type="ORF">GCM10007977_065770</name>
</gene>
<dbReference type="AlphaFoldDB" id="A0A917U5G0"/>
<organism evidence="2 3">
    <name type="scientific">Dactylosporangium sucinum</name>
    <dbReference type="NCBI Taxonomy" id="1424081"/>
    <lineage>
        <taxon>Bacteria</taxon>
        <taxon>Bacillati</taxon>
        <taxon>Actinomycetota</taxon>
        <taxon>Actinomycetes</taxon>
        <taxon>Micromonosporales</taxon>
        <taxon>Micromonosporaceae</taxon>
        <taxon>Dactylosporangium</taxon>
    </lineage>
</organism>
<dbReference type="RefSeq" id="WP_190253881.1">
    <property type="nucleotide sequence ID" value="NZ_BMPI01000037.1"/>
</dbReference>
<dbReference type="SUPFAM" id="SSF51430">
    <property type="entry name" value="NAD(P)-linked oxidoreductase"/>
    <property type="match status" value="1"/>
</dbReference>
<dbReference type="Pfam" id="PF00248">
    <property type="entry name" value="Aldo_ket_red"/>
    <property type="match status" value="1"/>
</dbReference>
<reference evidence="2" key="1">
    <citation type="journal article" date="2014" name="Int. J. Syst. Evol. Microbiol.">
        <title>Complete genome sequence of Corynebacterium casei LMG S-19264T (=DSM 44701T), isolated from a smear-ripened cheese.</title>
        <authorList>
            <consortium name="US DOE Joint Genome Institute (JGI-PGF)"/>
            <person name="Walter F."/>
            <person name="Albersmeier A."/>
            <person name="Kalinowski J."/>
            <person name="Ruckert C."/>
        </authorList>
    </citation>
    <scope>NUCLEOTIDE SEQUENCE</scope>
    <source>
        <strain evidence="2">JCM 19831</strain>
    </source>
</reference>
<evidence type="ECO:0000313" key="2">
    <source>
        <dbReference type="EMBL" id="GGM54933.1"/>
    </source>
</evidence>
<evidence type="ECO:0000313" key="3">
    <source>
        <dbReference type="Proteomes" id="UP000642070"/>
    </source>
</evidence>
<keyword evidence="3" id="KW-1185">Reference proteome</keyword>
<evidence type="ECO:0000259" key="1">
    <source>
        <dbReference type="Pfam" id="PF00248"/>
    </source>
</evidence>
<dbReference type="InterPro" id="IPR053135">
    <property type="entry name" value="AKR2_Oxidoreductase"/>
</dbReference>
<proteinExistence type="predicted"/>